<dbReference type="InterPro" id="IPR050445">
    <property type="entry name" value="Bact_polysacc_biosynth/exp"/>
</dbReference>
<name>A0A517ZJZ4_9PLAN</name>
<evidence type="ECO:0000313" key="4">
    <source>
        <dbReference type="Proteomes" id="UP000319383"/>
    </source>
</evidence>
<gene>
    <name evidence="3" type="ORF">Mal52_12460</name>
</gene>
<dbReference type="PANTHER" id="PTHR32309:SF31">
    <property type="entry name" value="CAPSULAR EXOPOLYSACCHARIDE FAMILY"/>
    <property type="match status" value="1"/>
</dbReference>
<protein>
    <recommendedName>
        <fullName evidence="5">Cryptic autophosphorylating protein tyrosine kinase Etk</fullName>
    </recommendedName>
</protein>
<dbReference type="SUPFAM" id="SSF52540">
    <property type="entry name" value="P-loop containing nucleoside triphosphate hydrolases"/>
    <property type="match status" value="1"/>
</dbReference>
<dbReference type="Proteomes" id="UP000319383">
    <property type="component" value="Chromosome"/>
</dbReference>
<feature type="compositionally biased region" description="Low complexity" evidence="1">
    <location>
        <begin position="594"/>
        <end position="612"/>
    </location>
</feature>
<dbReference type="AlphaFoldDB" id="A0A517ZJZ4"/>
<reference evidence="3 4" key="1">
    <citation type="submission" date="2019-02" db="EMBL/GenBank/DDBJ databases">
        <title>Deep-cultivation of Planctomycetes and their phenomic and genomic characterization uncovers novel biology.</title>
        <authorList>
            <person name="Wiegand S."/>
            <person name="Jogler M."/>
            <person name="Boedeker C."/>
            <person name="Pinto D."/>
            <person name="Vollmers J."/>
            <person name="Rivas-Marin E."/>
            <person name="Kohn T."/>
            <person name="Peeters S.H."/>
            <person name="Heuer A."/>
            <person name="Rast P."/>
            <person name="Oberbeckmann S."/>
            <person name="Bunk B."/>
            <person name="Jeske O."/>
            <person name="Meyerdierks A."/>
            <person name="Storesund J.E."/>
            <person name="Kallscheuer N."/>
            <person name="Luecker S."/>
            <person name="Lage O.M."/>
            <person name="Pohl T."/>
            <person name="Merkel B.J."/>
            <person name="Hornburger P."/>
            <person name="Mueller R.-W."/>
            <person name="Bruemmer F."/>
            <person name="Labrenz M."/>
            <person name="Spormann A.M."/>
            <person name="Op den Camp H."/>
            <person name="Overmann J."/>
            <person name="Amann R."/>
            <person name="Jetten M.S.M."/>
            <person name="Mascher T."/>
            <person name="Medema M.H."/>
            <person name="Devos D.P."/>
            <person name="Kaster A.-K."/>
            <person name="Ovreas L."/>
            <person name="Rohde M."/>
            <person name="Galperin M.Y."/>
            <person name="Jogler C."/>
        </authorList>
    </citation>
    <scope>NUCLEOTIDE SEQUENCE [LARGE SCALE GENOMIC DNA]</scope>
    <source>
        <strain evidence="3 4">Mal52</strain>
    </source>
</reference>
<keyword evidence="2" id="KW-0472">Membrane</keyword>
<evidence type="ECO:0000256" key="1">
    <source>
        <dbReference type="SAM" id="MobiDB-lite"/>
    </source>
</evidence>
<dbReference type="RefSeq" id="WP_145374786.1">
    <property type="nucleotide sequence ID" value="NZ_CP036276.1"/>
</dbReference>
<sequence>MTNRDLSTNVRQSQIATNAHNPQVNYPAYTAAAHTPQPEDQPSLFLTILQKRWWLLGIIGLLAGGLSYFIATEFRSLNAEVSGSLIYSGLPTPPGPVVYQAPSLQTYKEVLFSTSRMQKIVDKHGLDISPDIFASLFEMKVIGRSSVMELTLGWPEAEVGVELVNDTMQTLIDAAAEQRQEILTEHLKHVELIHLGAKREVDEAAEQLSAARLRHDTLLHNNGLATQEYSNKLKSVSTTKSTIDLKNVELLSIEQQLAQAEKVRQEKISLYQTELLKKRQTQLDLVMKEYAKTSTRFAELTSLKKELAVVDTTGKDASLVEWETALDEIGLTTLGPISQIAGPELTTLKTEIAGADQRISEFQFRLDTVKNHLNMLNDRLAKYDSEATDKAGDVAIASSEVVAKWEKKLESAEGRSKLISLQKENMEQLKQCKSREFAVLIPASIETAIVTSNTKKLFVMSFFACSILLVCPVVLTEWLLQRETAVSAFSRRWSLPLMTDRALAHFNSRSRSTPDWKTNESIRMAALRIQQSLPESSSVVLFSGLGDTPAPAGVLSSLSECLAHRGERILLVDAVDRQHGKFAKSDSVSDLSHPSPAEPAAAKTATEKSTAADTKQAKNESLATLDNKHQMGLSDIFSNNAPITADLIQHTENPCVDLIGSGEGVFPVEAMASARLTELLKSCQSSYSMIFIAGPPIASRADLQMLAARADAIVLTADKRSVKDPASPAAIRDLIELQAPVIGVMA</sequence>
<organism evidence="3 4">
    <name type="scientific">Symmachiella dynata</name>
    <dbReference type="NCBI Taxonomy" id="2527995"/>
    <lineage>
        <taxon>Bacteria</taxon>
        <taxon>Pseudomonadati</taxon>
        <taxon>Planctomycetota</taxon>
        <taxon>Planctomycetia</taxon>
        <taxon>Planctomycetales</taxon>
        <taxon>Planctomycetaceae</taxon>
        <taxon>Symmachiella</taxon>
    </lineage>
</organism>
<dbReference type="KEGG" id="sdyn:Mal52_12460"/>
<keyword evidence="2" id="KW-1133">Transmembrane helix</keyword>
<feature type="transmembrane region" description="Helical" evidence="2">
    <location>
        <begin position="53"/>
        <end position="71"/>
    </location>
</feature>
<dbReference type="EMBL" id="CP036276">
    <property type="protein sequence ID" value="QDU42778.1"/>
    <property type="molecule type" value="Genomic_DNA"/>
</dbReference>
<feature type="region of interest" description="Disordered" evidence="1">
    <location>
        <begin position="583"/>
        <end position="618"/>
    </location>
</feature>
<dbReference type="PANTHER" id="PTHR32309">
    <property type="entry name" value="TYROSINE-PROTEIN KINASE"/>
    <property type="match status" value="1"/>
</dbReference>
<keyword evidence="2" id="KW-0812">Transmembrane</keyword>
<proteinExistence type="predicted"/>
<keyword evidence="4" id="KW-1185">Reference proteome</keyword>
<evidence type="ECO:0000256" key="2">
    <source>
        <dbReference type="SAM" id="Phobius"/>
    </source>
</evidence>
<accession>A0A517ZJZ4</accession>
<dbReference type="InterPro" id="IPR027417">
    <property type="entry name" value="P-loop_NTPase"/>
</dbReference>
<evidence type="ECO:0008006" key="5">
    <source>
        <dbReference type="Google" id="ProtNLM"/>
    </source>
</evidence>
<evidence type="ECO:0000313" key="3">
    <source>
        <dbReference type="EMBL" id="QDU42778.1"/>
    </source>
</evidence>
<dbReference type="Gene3D" id="3.40.50.300">
    <property type="entry name" value="P-loop containing nucleotide triphosphate hydrolases"/>
    <property type="match status" value="1"/>
</dbReference>